<organism evidence="1 2">
    <name type="scientific">Erythroxylum novogranatense</name>
    <dbReference type="NCBI Taxonomy" id="1862640"/>
    <lineage>
        <taxon>Eukaryota</taxon>
        <taxon>Viridiplantae</taxon>
        <taxon>Streptophyta</taxon>
        <taxon>Embryophyta</taxon>
        <taxon>Tracheophyta</taxon>
        <taxon>Spermatophyta</taxon>
        <taxon>Magnoliopsida</taxon>
        <taxon>eudicotyledons</taxon>
        <taxon>Gunneridae</taxon>
        <taxon>Pentapetalae</taxon>
        <taxon>rosids</taxon>
        <taxon>fabids</taxon>
        <taxon>Malpighiales</taxon>
        <taxon>Erythroxylaceae</taxon>
        <taxon>Erythroxylum</taxon>
    </lineage>
</organism>
<comment type="caution">
    <text evidence="1">The sequence shown here is derived from an EMBL/GenBank/DDBJ whole genome shotgun (WGS) entry which is preliminary data.</text>
</comment>
<dbReference type="EMBL" id="JAIWQS010000001">
    <property type="protein sequence ID" value="KAJ8774955.1"/>
    <property type="molecule type" value="Genomic_DNA"/>
</dbReference>
<gene>
    <name evidence="1" type="ORF">K2173_019959</name>
</gene>
<dbReference type="AlphaFoldDB" id="A0AAV8U6Q1"/>
<accession>A0AAV8U6Q1</accession>
<keyword evidence="2" id="KW-1185">Reference proteome</keyword>
<proteinExistence type="predicted"/>
<name>A0AAV8U6Q1_9ROSI</name>
<evidence type="ECO:0000313" key="1">
    <source>
        <dbReference type="EMBL" id="KAJ8774955.1"/>
    </source>
</evidence>
<reference evidence="1 2" key="1">
    <citation type="submission" date="2021-09" db="EMBL/GenBank/DDBJ databases">
        <title>Genomic insights and catalytic innovation underlie evolution of tropane alkaloids biosynthesis.</title>
        <authorList>
            <person name="Wang Y.-J."/>
            <person name="Tian T."/>
            <person name="Huang J.-P."/>
            <person name="Huang S.-X."/>
        </authorList>
    </citation>
    <scope>NUCLEOTIDE SEQUENCE [LARGE SCALE GENOMIC DNA]</scope>
    <source>
        <strain evidence="1">KIB-2018</strain>
        <tissue evidence="1">Leaf</tissue>
    </source>
</reference>
<sequence length="213" mass="23582">MYGLKTGITRKTLGGQQIPHDDAYSSMMTTYNPMINNTTNYKKMKYVDPAPLRSVPSAYGPQNYYVNNATGKPGDEILFLEFPGVSGNLGDDMLFPDVSGVPRNPGDDLLLPEFPGVSGNFGDVLLLCGSPGVYMPSNVIDAHGQVVVDPLINPQQLNTSQGRNQKSILISLTSLKFQGEEMIINHIWNRNYLIINYLTELSNSYLIHSRHKD</sequence>
<evidence type="ECO:0000313" key="2">
    <source>
        <dbReference type="Proteomes" id="UP001159364"/>
    </source>
</evidence>
<protein>
    <submittedName>
        <fullName evidence="1">Uncharacterized protein</fullName>
    </submittedName>
</protein>
<dbReference type="Proteomes" id="UP001159364">
    <property type="component" value="Linkage Group LG01"/>
</dbReference>